<evidence type="ECO:0000313" key="2">
    <source>
        <dbReference type="Proteomes" id="UP001162972"/>
    </source>
</evidence>
<sequence>MSPMSRTALHTINQLNISDMDAMTLLDILKQQPRSASSKTLMKQLISAGGISCRQDNIARKAIVSHLNGYGIGMSPGTSFRIPDAEVLLYTGIGKEIYHGANAWCYSSKSTFSCFS</sequence>
<proteinExistence type="predicted"/>
<reference evidence="1 2" key="1">
    <citation type="journal article" date="2023" name="Int. J. Mol. Sci.">
        <title>De Novo Assembly and Annotation of 11 Diverse Shrub Willow (Salix) Genomes Reveals Novel Gene Organization in Sex-Linked Regions.</title>
        <authorList>
            <person name="Hyden B."/>
            <person name="Feng K."/>
            <person name="Yates T.B."/>
            <person name="Jawdy S."/>
            <person name="Cereghino C."/>
            <person name="Smart L.B."/>
            <person name="Muchero W."/>
        </authorList>
    </citation>
    <scope>NUCLEOTIDE SEQUENCE [LARGE SCALE GENOMIC DNA]</scope>
    <source>
        <tissue evidence="1">Shoot tip</tissue>
    </source>
</reference>
<dbReference type="AlphaFoldDB" id="A0AAD6KXH2"/>
<gene>
    <name evidence="1" type="ORF">OIU84_018775</name>
</gene>
<dbReference type="Proteomes" id="UP001162972">
    <property type="component" value="Chromosome 10"/>
</dbReference>
<name>A0AAD6KXH2_9ROSI</name>
<organism evidence="1 2">
    <name type="scientific">Salix udensis</name>
    <dbReference type="NCBI Taxonomy" id="889485"/>
    <lineage>
        <taxon>Eukaryota</taxon>
        <taxon>Viridiplantae</taxon>
        <taxon>Streptophyta</taxon>
        <taxon>Embryophyta</taxon>
        <taxon>Tracheophyta</taxon>
        <taxon>Spermatophyta</taxon>
        <taxon>Magnoliopsida</taxon>
        <taxon>eudicotyledons</taxon>
        <taxon>Gunneridae</taxon>
        <taxon>Pentapetalae</taxon>
        <taxon>rosids</taxon>
        <taxon>fabids</taxon>
        <taxon>Malpighiales</taxon>
        <taxon>Salicaceae</taxon>
        <taxon>Saliceae</taxon>
        <taxon>Salix</taxon>
    </lineage>
</organism>
<dbReference type="EMBL" id="JAPFFJ010000003">
    <property type="protein sequence ID" value="KAJ6431356.1"/>
    <property type="molecule type" value="Genomic_DNA"/>
</dbReference>
<comment type="caution">
    <text evidence="1">The sequence shown here is derived from an EMBL/GenBank/DDBJ whole genome shotgun (WGS) entry which is preliminary data.</text>
</comment>
<accession>A0AAD6KXH2</accession>
<protein>
    <submittedName>
        <fullName evidence="1">Uncharacterized protein</fullName>
    </submittedName>
</protein>
<keyword evidence="2" id="KW-1185">Reference proteome</keyword>
<evidence type="ECO:0000313" key="1">
    <source>
        <dbReference type="EMBL" id="KAJ6431356.1"/>
    </source>
</evidence>